<dbReference type="Gene3D" id="3.90.1150.10">
    <property type="entry name" value="Aspartate Aminotransferase, domain 1"/>
    <property type="match status" value="1"/>
</dbReference>
<dbReference type="PANTHER" id="PTHR21152">
    <property type="entry name" value="AMINOTRANSFERASE CLASS V"/>
    <property type="match status" value="1"/>
</dbReference>
<protein>
    <submittedName>
        <fullName evidence="7">Aspartate aminotransferase</fullName>
    </submittedName>
</protein>
<proteinExistence type="inferred from homology"/>
<evidence type="ECO:0000256" key="1">
    <source>
        <dbReference type="ARBA" id="ARBA00001933"/>
    </source>
</evidence>
<sequence>MTAVTANPDAPVLLDLPPLDAARFARIEDKVAALMRTRCDVVATQGEALLPLEACIRSAVRPGSTALNIITGPYGETFGGWLRSCGAEVVTITAPFTGAVAPEEVAEALRAHPEIDFVSLVHAEAATGNTNPVAEIGAVVRAHGALLLLDAVASVGAEPLLTDEWGVDLCVIGGQKALAGPAGVSAVSVSARAWERIAANEQAPRRSYLSLLDWKERWIDGGRTSLPHAPAQLEMLALEQAVDRVEAEGLDAVITRHRAAAAAVRAGAAVLGGPVPYVVRDEDAAPAATTLRAPTGVDAREVVSAALAADGSVPVQAAAGALAEEMIRVNHYGRAADRAVVLASLAALAAGLRALGVDVDETAAAAAAGAAWDESVVAA</sequence>
<dbReference type="InterPro" id="IPR015421">
    <property type="entry name" value="PyrdxlP-dep_Trfase_major"/>
</dbReference>
<comment type="similarity">
    <text evidence="2">Belongs to the class-V pyridoxal-phosphate-dependent aminotransferase family.</text>
</comment>
<dbReference type="Gene3D" id="3.40.640.10">
    <property type="entry name" value="Type I PLP-dependent aspartate aminotransferase-like (Major domain)"/>
    <property type="match status" value="1"/>
</dbReference>
<dbReference type="InterPro" id="IPR024169">
    <property type="entry name" value="SP_NH2Trfase/AEP_transaminase"/>
</dbReference>
<organism evidence="7 8">
    <name type="scientific">Streptomyces albospinus</name>
    <dbReference type="NCBI Taxonomy" id="285515"/>
    <lineage>
        <taxon>Bacteria</taxon>
        <taxon>Bacillati</taxon>
        <taxon>Actinomycetota</taxon>
        <taxon>Actinomycetes</taxon>
        <taxon>Kitasatosporales</taxon>
        <taxon>Streptomycetaceae</taxon>
        <taxon>Streptomyces</taxon>
    </lineage>
</organism>
<evidence type="ECO:0000256" key="5">
    <source>
        <dbReference type="ARBA" id="ARBA00022898"/>
    </source>
</evidence>
<dbReference type="InterPro" id="IPR015424">
    <property type="entry name" value="PyrdxlP-dep_Trfase"/>
</dbReference>
<dbReference type="EMBL" id="BMRP01000021">
    <property type="protein sequence ID" value="GGU81212.1"/>
    <property type="molecule type" value="Genomic_DNA"/>
</dbReference>
<dbReference type="SUPFAM" id="SSF53383">
    <property type="entry name" value="PLP-dependent transferases"/>
    <property type="match status" value="1"/>
</dbReference>
<name>A0ABQ2VG29_9ACTN</name>
<dbReference type="PIRSF" id="PIRSF000524">
    <property type="entry name" value="SPT"/>
    <property type="match status" value="1"/>
</dbReference>
<dbReference type="PANTHER" id="PTHR21152:SF24">
    <property type="entry name" value="ALANINE--GLYOXYLATE AMINOTRANSFERASE 1"/>
    <property type="match status" value="1"/>
</dbReference>
<accession>A0ABQ2VG29</accession>
<keyword evidence="5" id="KW-0663">Pyridoxal phosphate</keyword>
<evidence type="ECO:0000313" key="7">
    <source>
        <dbReference type="EMBL" id="GGU81212.1"/>
    </source>
</evidence>
<dbReference type="GO" id="GO:0008483">
    <property type="term" value="F:transaminase activity"/>
    <property type="evidence" value="ECO:0007669"/>
    <property type="project" value="UniProtKB-KW"/>
</dbReference>
<evidence type="ECO:0000256" key="3">
    <source>
        <dbReference type="ARBA" id="ARBA00022576"/>
    </source>
</evidence>
<evidence type="ECO:0000259" key="6">
    <source>
        <dbReference type="Pfam" id="PF00266"/>
    </source>
</evidence>
<keyword evidence="4" id="KW-0808">Transferase</keyword>
<dbReference type="RefSeq" id="WP_189304183.1">
    <property type="nucleotide sequence ID" value="NZ_BMRP01000021.1"/>
</dbReference>
<evidence type="ECO:0000313" key="8">
    <source>
        <dbReference type="Proteomes" id="UP000654471"/>
    </source>
</evidence>
<gene>
    <name evidence="7" type="primary">aspC</name>
    <name evidence="7" type="ORF">GCM10010211_54140</name>
</gene>
<evidence type="ECO:0000256" key="4">
    <source>
        <dbReference type="ARBA" id="ARBA00022679"/>
    </source>
</evidence>
<comment type="caution">
    <text evidence="7">The sequence shown here is derived from an EMBL/GenBank/DDBJ whole genome shotgun (WGS) entry which is preliminary data.</text>
</comment>
<reference evidence="8" key="1">
    <citation type="journal article" date="2019" name="Int. J. Syst. Evol. Microbiol.">
        <title>The Global Catalogue of Microorganisms (GCM) 10K type strain sequencing project: providing services to taxonomists for standard genome sequencing and annotation.</title>
        <authorList>
            <consortium name="The Broad Institute Genomics Platform"/>
            <consortium name="The Broad Institute Genome Sequencing Center for Infectious Disease"/>
            <person name="Wu L."/>
            <person name="Ma J."/>
        </authorList>
    </citation>
    <scope>NUCLEOTIDE SEQUENCE [LARGE SCALE GENOMIC DNA]</scope>
    <source>
        <strain evidence="8">JCM 3399</strain>
    </source>
</reference>
<dbReference type="Pfam" id="PF00266">
    <property type="entry name" value="Aminotran_5"/>
    <property type="match status" value="1"/>
</dbReference>
<dbReference type="InterPro" id="IPR000192">
    <property type="entry name" value="Aminotrans_V_dom"/>
</dbReference>
<evidence type="ECO:0000256" key="2">
    <source>
        <dbReference type="ARBA" id="ARBA00009236"/>
    </source>
</evidence>
<dbReference type="InterPro" id="IPR015422">
    <property type="entry name" value="PyrdxlP-dep_Trfase_small"/>
</dbReference>
<comment type="cofactor">
    <cofactor evidence="1">
        <name>pyridoxal 5'-phosphate</name>
        <dbReference type="ChEBI" id="CHEBI:597326"/>
    </cofactor>
</comment>
<keyword evidence="8" id="KW-1185">Reference proteome</keyword>
<dbReference type="Proteomes" id="UP000654471">
    <property type="component" value="Unassembled WGS sequence"/>
</dbReference>
<feature type="domain" description="Aminotransferase class V" evidence="6">
    <location>
        <begin position="83"/>
        <end position="200"/>
    </location>
</feature>
<keyword evidence="3 7" id="KW-0032">Aminotransferase</keyword>